<evidence type="ECO:0000256" key="2">
    <source>
        <dbReference type="SAM" id="Phobius"/>
    </source>
</evidence>
<gene>
    <name evidence="3" type="ORF">Sya03_34580</name>
</gene>
<feature type="region of interest" description="Disordered" evidence="1">
    <location>
        <begin position="1"/>
        <end position="59"/>
    </location>
</feature>
<proteinExistence type="predicted"/>
<organism evidence="3 4">
    <name type="scientific">Spirilliplanes yamanashiensis</name>
    <dbReference type="NCBI Taxonomy" id="42233"/>
    <lineage>
        <taxon>Bacteria</taxon>
        <taxon>Bacillati</taxon>
        <taxon>Actinomycetota</taxon>
        <taxon>Actinomycetes</taxon>
        <taxon>Micromonosporales</taxon>
        <taxon>Micromonosporaceae</taxon>
        <taxon>Spirilliplanes</taxon>
    </lineage>
</organism>
<evidence type="ECO:0000313" key="4">
    <source>
        <dbReference type="Proteomes" id="UP000652013"/>
    </source>
</evidence>
<keyword evidence="4" id="KW-1185">Reference proteome</keyword>
<reference evidence="3" key="1">
    <citation type="submission" date="2021-01" db="EMBL/GenBank/DDBJ databases">
        <title>Whole genome shotgun sequence of Spirilliplanes yamanashiensis NBRC 15828.</title>
        <authorList>
            <person name="Komaki H."/>
            <person name="Tamura T."/>
        </authorList>
    </citation>
    <scope>NUCLEOTIDE SEQUENCE</scope>
    <source>
        <strain evidence="3">NBRC 15828</strain>
    </source>
</reference>
<dbReference type="RefSeq" id="WP_239107624.1">
    <property type="nucleotide sequence ID" value="NZ_BAAAGJ010000002.1"/>
</dbReference>
<feature type="transmembrane region" description="Helical" evidence="2">
    <location>
        <begin position="82"/>
        <end position="106"/>
    </location>
</feature>
<comment type="caution">
    <text evidence="3">The sequence shown here is derived from an EMBL/GenBank/DDBJ whole genome shotgun (WGS) entry which is preliminary data.</text>
</comment>
<accession>A0A8J4DJR0</accession>
<dbReference type="AlphaFoldDB" id="A0A8J4DJR0"/>
<feature type="transmembrane region" description="Helical" evidence="2">
    <location>
        <begin position="112"/>
        <end position="138"/>
    </location>
</feature>
<evidence type="ECO:0000313" key="3">
    <source>
        <dbReference type="EMBL" id="GIJ04106.1"/>
    </source>
</evidence>
<protein>
    <recommendedName>
        <fullName evidence="5">DUF4190 domain-containing protein</fullName>
    </recommendedName>
</protein>
<keyword evidence="2" id="KW-0812">Transmembrane</keyword>
<dbReference type="EMBL" id="BOOY01000026">
    <property type="protein sequence ID" value="GIJ04106.1"/>
    <property type="molecule type" value="Genomic_DNA"/>
</dbReference>
<dbReference type="Proteomes" id="UP000652013">
    <property type="component" value="Unassembled WGS sequence"/>
</dbReference>
<keyword evidence="2" id="KW-1133">Transmembrane helix</keyword>
<name>A0A8J4DJR0_9ACTN</name>
<evidence type="ECO:0000256" key="1">
    <source>
        <dbReference type="SAM" id="MobiDB-lite"/>
    </source>
</evidence>
<evidence type="ECO:0008006" key="5">
    <source>
        <dbReference type="Google" id="ProtNLM"/>
    </source>
</evidence>
<feature type="transmembrane region" description="Helical" evidence="2">
    <location>
        <begin position="159"/>
        <end position="183"/>
    </location>
</feature>
<keyword evidence="2" id="KW-0472">Membrane</keyword>
<feature type="compositionally biased region" description="Pro residues" evidence="1">
    <location>
        <begin position="33"/>
        <end position="48"/>
    </location>
</feature>
<sequence length="186" mass="18250">MTEQPEARPLSADPAPAPEGYHSPPGPYSVDPAGPPAVPPVQPAPARPPAADERWRPRSVSAVPGTPFGLVELEVPPVTSGYAIGGLVAGIGGVLASTLVLCFGVAGASDGWGLIAAGAFALLAGAVSLAGLGLGVGARRQIRRAAGTGTIRFTGRGPALAAIVCGAAGLLLTLLSLGLTALVQLS</sequence>